<dbReference type="CDD" id="cd00160">
    <property type="entry name" value="RhoGEF"/>
    <property type="match status" value="1"/>
</dbReference>
<keyword evidence="6" id="KW-0862">Zinc</keyword>
<dbReference type="Gene3D" id="2.30.29.30">
    <property type="entry name" value="Pleckstrin-homology domain (PH domain)/Phosphotyrosine-binding domain (PTB)"/>
    <property type="match status" value="2"/>
</dbReference>
<dbReference type="PANTHER" id="PTHR12673:SF267">
    <property type="entry name" value="PROTEIN CBG10230"/>
    <property type="match status" value="1"/>
</dbReference>
<dbReference type="Gene3D" id="1.20.900.10">
    <property type="entry name" value="Dbl homology (DH) domain"/>
    <property type="match status" value="1"/>
</dbReference>
<dbReference type="PROSITE" id="PS50003">
    <property type="entry name" value="PH_DOMAIN"/>
    <property type="match status" value="2"/>
</dbReference>
<evidence type="ECO:0000256" key="4">
    <source>
        <dbReference type="ARBA" id="ARBA00022723"/>
    </source>
</evidence>
<dbReference type="InterPro" id="IPR035899">
    <property type="entry name" value="DBL_dom_sf"/>
</dbReference>
<keyword evidence="3" id="KW-0344">Guanine-nucleotide releasing factor</keyword>
<dbReference type="InterPro" id="IPR011993">
    <property type="entry name" value="PH-like_dom_sf"/>
</dbReference>
<feature type="domain" description="PH" evidence="10">
    <location>
        <begin position="1185"/>
        <end position="1280"/>
    </location>
</feature>
<evidence type="ECO:0000256" key="7">
    <source>
        <dbReference type="ARBA" id="ARBA00023212"/>
    </source>
</evidence>
<dbReference type="InterPro" id="IPR013083">
    <property type="entry name" value="Znf_RING/FYVE/PHD"/>
</dbReference>
<dbReference type="Gene3D" id="3.30.40.10">
    <property type="entry name" value="Zinc/RING finger domain, C3HC4 (zinc finger)"/>
    <property type="match status" value="1"/>
</dbReference>
<dbReference type="SUPFAM" id="SSF48065">
    <property type="entry name" value="DBL homology domain (DH-domain)"/>
    <property type="match status" value="1"/>
</dbReference>
<keyword evidence="13" id="KW-1185">Reference proteome</keyword>
<name>A0ABM4DGY6_HYDVU</name>
<evidence type="ECO:0000256" key="5">
    <source>
        <dbReference type="ARBA" id="ARBA00022771"/>
    </source>
</evidence>
<dbReference type="PROSITE" id="PS50010">
    <property type="entry name" value="DH_2"/>
    <property type="match status" value="1"/>
</dbReference>
<comment type="subcellular location">
    <subcellularLocation>
        <location evidence="1">Cytoplasm</location>
        <location evidence="1">Cytoskeleton</location>
    </subcellularLocation>
</comment>
<keyword evidence="5 8" id="KW-0863">Zinc-finger</keyword>
<dbReference type="GeneID" id="101234523"/>
<keyword evidence="7" id="KW-0206">Cytoskeleton</keyword>
<organism evidence="13 14">
    <name type="scientific">Hydra vulgaris</name>
    <name type="common">Hydra</name>
    <name type="synonym">Hydra attenuata</name>
    <dbReference type="NCBI Taxonomy" id="6087"/>
    <lineage>
        <taxon>Eukaryota</taxon>
        <taxon>Metazoa</taxon>
        <taxon>Cnidaria</taxon>
        <taxon>Hydrozoa</taxon>
        <taxon>Hydroidolina</taxon>
        <taxon>Anthoathecata</taxon>
        <taxon>Aplanulata</taxon>
        <taxon>Hydridae</taxon>
        <taxon>Hydra</taxon>
    </lineage>
</organism>
<dbReference type="InterPro" id="IPR051092">
    <property type="entry name" value="FYVE_RhoGEF_PH"/>
</dbReference>
<dbReference type="Pfam" id="PF00169">
    <property type="entry name" value="PH"/>
    <property type="match status" value="2"/>
</dbReference>
<protein>
    <submittedName>
        <fullName evidence="14">FYVE, RhoGEF and PH domain-containing protein 6 isoform X2</fullName>
    </submittedName>
</protein>
<dbReference type="PROSITE" id="PS50178">
    <property type="entry name" value="ZF_FYVE"/>
    <property type="match status" value="1"/>
</dbReference>
<evidence type="ECO:0000256" key="2">
    <source>
        <dbReference type="ARBA" id="ARBA00022490"/>
    </source>
</evidence>
<dbReference type="SMART" id="SM00325">
    <property type="entry name" value="RhoGEF"/>
    <property type="match status" value="1"/>
</dbReference>
<evidence type="ECO:0000256" key="1">
    <source>
        <dbReference type="ARBA" id="ARBA00004245"/>
    </source>
</evidence>
<dbReference type="RefSeq" id="XP_065673737.1">
    <property type="nucleotide sequence ID" value="XM_065817665.1"/>
</dbReference>
<evidence type="ECO:0000259" key="10">
    <source>
        <dbReference type="PROSITE" id="PS50003"/>
    </source>
</evidence>
<dbReference type="InterPro" id="IPR017455">
    <property type="entry name" value="Znf_FYVE-rel"/>
</dbReference>
<dbReference type="Pfam" id="PF00621">
    <property type="entry name" value="RhoGEF"/>
    <property type="match status" value="1"/>
</dbReference>
<feature type="compositionally biased region" description="Polar residues" evidence="9">
    <location>
        <begin position="698"/>
        <end position="714"/>
    </location>
</feature>
<dbReference type="SUPFAM" id="SSF57903">
    <property type="entry name" value="FYVE/PHD zinc finger"/>
    <property type="match status" value="1"/>
</dbReference>
<dbReference type="SUPFAM" id="SSF50729">
    <property type="entry name" value="PH domain-like"/>
    <property type="match status" value="2"/>
</dbReference>
<dbReference type="SMART" id="SM00064">
    <property type="entry name" value="FYVE"/>
    <property type="match status" value="1"/>
</dbReference>
<proteinExistence type="predicted"/>
<dbReference type="InterPro" id="IPR000306">
    <property type="entry name" value="Znf_FYVE"/>
</dbReference>
<feature type="compositionally biased region" description="Polar residues" evidence="9">
    <location>
        <begin position="652"/>
        <end position="673"/>
    </location>
</feature>
<sequence length="1284" mass="147309">MDIEAKSEPVAPPRKKLTKLKSECINEENVKKVVRPITIFTSKPDSLSKESSDVSKKVAPKRPPFPNKSISFDIPQSQIKNKIESVEEEKPFERPKPLPRPTSVNKPTPSPRKSLPNHLMNAPLDTQMTTKALDIRTNNSQLYMQQNDNSNISTECVKRSDDTTNANSSIMCLQQNTDSINVTGLTACFQQSENSVTTIDSQQCVQHSYSFINTNVLDTSNLQQSLQNGDASTDTNNSQQCLQLGDGSTDEINSQQCLVKNNDSIDINNSQQCLPQGDVFIGSTNSQQCIRQGDDFTNVNNLQEHSIQSNDFTDSSVENINTKKNILKKKYSFGLKSCAKITVTELHKIHAKLTSRTKNVFKSFKINTKCFSQYDLMVYAFYETESNTIKRSKSLEFLNNAVVHKPYYENCEFNEFFPKCKSYKQRHTIPYENIDINKTTGLDDQVFLDDQIPLSPIQSNLSEYNKDYSEIKISSIKSKQFRPAASIPYLGLRVNMKQGFHKDFEKVTPEKCEQNSLYDSPRAVASDYINLESTNFFQKCDLVNDSILFNPELPLLERQSETQKPLLQSKLENNNNQVLSTKEKVSSSYTYDSPILDGFQVYDSPKVNINNSEYESMANYKNSTENDNCYEKLDLKAKGYDFVPQRPPPPHRNSQLHSSFQESLPVNYSSDGTSSKKQEPPRPPPPNLLTNSKKEPSQVHSSDPNPGIDSSKSTSKLIKNEEFSSDSQSDNEAKYEKPPGRKLFLIAQEILTTERSFVNALKLICEDFKEKVRAALAKNNKFLPEGAFQSIFMNVEQIYELDKKFLKELEERMEKWEHHKRIGDIIRSYSYFLKMYVTYIKGYDNAMLVLHDCLSTNLKFAHFVAEFEEKNMKISSYLLRPIQRIPSYRLLLKEYLKNLPKDSVDFKDITDGVEIVSEIANHINESMKEGEKFQEVLRIQSMIVNHKDLIKPGRFLVKEGSLQKMSRKELQQRIFILFTDTLLYCSSVGQTQLKLIHELPLTEMVVQYPEFEDMTSEFSIVSKKRSFYLKASSTKERDEWVKTLQECIEIAKRKMGTFTKEPPVMVMDLGDVAPPWIPDSRVTMCQSCTQVFNIYKRRHHCRACGKVVCSDCSSFEAPLKFMDYEALRVCEECFVKLLTRFNEIHFENKNEEIHAKFKKKTKKQKVDRKKLLPSTLTEIDAHEEGIQISGFLKLVRKGQKDKRCWFVLKDHVLYKYKASSDPAAKTTTPILGYGVEVLGNWEEDFMFALTHAGLKEPLVYKAENKTSAERWLHCLTKATELAQL</sequence>
<dbReference type="Proteomes" id="UP001652625">
    <property type="component" value="Chromosome 14"/>
</dbReference>
<keyword evidence="2" id="KW-0963">Cytoplasm</keyword>
<dbReference type="SMART" id="SM00233">
    <property type="entry name" value="PH"/>
    <property type="match status" value="2"/>
</dbReference>
<evidence type="ECO:0000256" key="8">
    <source>
        <dbReference type="PROSITE-ProRule" id="PRU00091"/>
    </source>
</evidence>
<dbReference type="InterPro" id="IPR001849">
    <property type="entry name" value="PH_domain"/>
</dbReference>
<dbReference type="PANTHER" id="PTHR12673">
    <property type="entry name" value="FACIOGENITAL DYSPLASIA PROTEIN"/>
    <property type="match status" value="1"/>
</dbReference>
<feature type="domain" description="DH" evidence="11">
    <location>
        <begin position="742"/>
        <end position="926"/>
    </location>
</feature>
<feature type="domain" description="FYVE-type" evidence="12">
    <location>
        <begin position="1079"/>
        <end position="1138"/>
    </location>
</feature>
<dbReference type="Pfam" id="PF01363">
    <property type="entry name" value="FYVE"/>
    <property type="match status" value="1"/>
</dbReference>
<feature type="domain" description="PH" evidence="10">
    <location>
        <begin position="955"/>
        <end position="1049"/>
    </location>
</feature>
<feature type="compositionally biased region" description="Basic and acidic residues" evidence="9">
    <location>
        <begin position="46"/>
        <end position="56"/>
    </location>
</feature>
<gene>
    <name evidence="14" type="primary">LOC101234523</name>
</gene>
<evidence type="ECO:0000256" key="9">
    <source>
        <dbReference type="SAM" id="MobiDB-lite"/>
    </source>
</evidence>
<evidence type="ECO:0000313" key="13">
    <source>
        <dbReference type="Proteomes" id="UP001652625"/>
    </source>
</evidence>
<dbReference type="InterPro" id="IPR011011">
    <property type="entry name" value="Znf_FYVE_PHD"/>
</dbReference>
<reference evidence="14" key="1">
    <citation type="submission" date="2025-08" db="UniProtKB">
        <authorList>
            <consortium name="RefSeq"/>
        </authorList>
    </citation>
    <scope>IDENTIFICATION</scope>
</reference>
<evidence type="ECO:0000259" key="12">
    <source>
        <dbReference type="PROSITE" id="PS50178"/>
    </source>
</evidence>
<accession>A0ABM4DGY6</accession>
<evidence type="ECO:0000259" key="11">
    <source>
        <dbReference type="PROSITE" id="PS50010"/>
    </source>
</evidence>
<evidence type="ECO:0000256" key="6">
    <source>
        <dbReference type="ARBA" id="ARBA00022833"/>
    </source>
</evidence>
<feature type="compositionally biased region" description="Basic and acidic residues" evidence="9">
    <location>
        <begin position="81"/>
        <end position="96"/>
    </location>
</feature>
<feature type="region of interest" description="Disordered" evidence="9">
    <location>
        <begin position="640"/>
        <end position="714"/>
    </location>
</feature>
<evidence type="ECO:0000313" key="14">
    <source>
        <dbReference type="RefSeq" id="XP_065673737.1"/>
    </source>
</evidence>
<keyword evidence="4" id="KW-0479">Metal-binding</keyword>
<evidence type="ECO:0000256" key="3">
    <source>
        <dbReference type="ARBA" id="ARBA00022658"/>
    </source>
</evidence>
<dbReference type="InterPro" id="IPR000219">
    <property type="entry name" value="DH_dom"/>
</dbReference>
<feature type="region of interest" description="Disordered" evidence="9">
    <location>
        <begin position="39"/>
        <end position="118"/>
    </location>
</feature>
<feature type="compositionally biased region" description="Polar residues" evidence="9">
    <location>
        <begin position="68"/>
        <end position="80"/>
    </location>
</feature>